<name>A0A0V8A073_9CYAN</name>
<proteinExistence type="predicted"/>
<reference evidence="1 2" key="1">
    <citation type="journal article" date="2015" name="Genome Announc.">
        <title>Draft Genome of the Euendolithic (true boring) Cyanobacterium Mastigocoleus testarum strain BC008.</title>
        <authorList>
            <person name="Guida B.S."/>
            <person name="Garcia-Pichel F."/>
        </authorList>
    </citation>
    <scope>NUCLEOTIDE SEQUENCE [LARGE SCALE GENOMIC DNA]</scope>
    <source>
        <strain evidence="1 2">BC008</strain>
    </source>
</reference>
<protein>
    <submittedName>
        <fullName evidence="1">Uncharacterized protein</fullName>
    </submittedName>
</protein>
<organism evidence="1 2">
    <name type="scientific">Mastigocoleus testarum BC008</name>
    <dbReference type="NCBI Taxonomy" id="371196"/>
    <lineage>
        <taxon>Bacteria</taxon>
        <taxon>Bacillati</taxon>
        <taxon>Cyanobacteriota</taxon>
        <taxon>Cyanophyceae</taxon>
        <taxon>Nostocales</taxon>
        <taxon>Hapalosiphonaceae</taxon>
        <taxon>Mastigocoleus</taxon>
    </lineage>
</organism>
<dbReference type="Proteomes" id="UP000053372">
    <property type="component" value="Unassembled WGS sequence"/>
</dbReference>
<comment type="caution">
    <text evidence="1">The sequence shown here is derived from an EMBL/GenBank/DDBJ whole genome shotgun (WGS) entry which is preliminary data.</text>
</comment>
<keyword evidence="2" id="KW-1185">Reference proteome</keyword>
<evidence type="ECO:0000313" key="2">
    <source>
        <dbReference type="Proteomes" id="UP000053372"/>
    </source>
</evidence>
<sequence length="70" mass="7388">MIAAAVTTCRVSGLIATLKILELADRSMSARHVLFPCTNVMHIAARYAATLGANAIAFPNKNPISTNAMT</sequence>
<gene>
    <name evidence="1" type="ORF">BC008_06070</name>
</gene>
<dbReference type="AlphaFoldDB" id="A0A0V8A073"/>
<evidence type="ECO:0000313" key="1">
    <source>
        <dbReference type="EMBL" id="KST70001.1"/>
    </source>
</evidence>
<accession>A0A0V8A073</accession>
<dbReference type="EMBL" id="LMTZ01000008">
    <property type="protein sequence ID" value="KST70001.1"/>
    <property type="molecule type" value="Genomic_DNA"/>
</dbReference>